<dbReference type="Proteomes" id="UP001611383">
    <property type="component" value="Chromosome"/>
</dbReference>
<protein>
    <recommendedName>
        <fullName evidence="3">PilZ domain-containing protein</fullName>
    </recommendedName>
</protein>
<evidence type="ECO:0000313" key="1">
    <source>
        <dbReference type="EMBL" id="WNG45699.1"/>
    </source>
</evidence>
<dbReference type="EMBL" id="CP043494">
    <property type="protein sequence ID" value="WNG45699.1"/>
    <property type="molecule type" value="Genomic_DNA"/>
</dbReference>
<keyword evidence="2" id="KW-1185">Reference proteome</keyword>
<gene>
    <name evidence="1" type="ORF">F0U60_17495</name>
</gene>
<evidence type="ECO:0008006" key="3">
    <source>
        <dbReference type="Google" id="ProtNLM"/>
    </source>
</evidence>
<evidence type="ECO:0000313" key="2">
    <source>
        <dbReference type="Proteomes" id="UP001611383"/>
    </source>
</evidence>
<reference evidence="1 2" key="1">
    <citation type="submission" date="2019-08" db="EMBL/GenBank/DDBJ databases">
        <title>Archangium and Cystobacter genomes.</title>
        <authorList>
            <person name="Chen I.-C.K."/>
            <person name="Wielgoss S."/>
        </authorList>
    </citation>
    <scope>NUCLEOTIDE SEQUENCE [LARGE SCALE GENOMIC DNA]</scope>
    <source>
        <strain evidence="1 2">Cbm 6</strain>
    </source>
</reference>
<organism evidence="1 2">
    <name type="scientific">Archangium minus</name>
    <dbReference type="NCBI Taxonomy" id="83450"/>
    <lineage>
        <taxon>Bacteria</taxon>
        <taxon>Pseudomonadati</taxon>
        <taxon>Myxococcota</taxon>
        <taxon>Myxococcia</taxon>
        <taxon>Myxococcales</taxon>
        <taxon>Cystobacterineae</taxon>
        <taxon>Archangiaceae</taxon>
        <taxon>Archangium</taxon>
    </lineage>
</organism>
<accession>A0ABY9WPH2</accession>
<proteinExistence type="predicted"/>
<name>A0ABY9WPH2_9BACT</name>
<dbReference type="RefSeq" id="WP_395821051.1">
    <property type="nucleotide sequence ID" value="NZ_CP043494.1"/>
</dbReference>
<sequence>MHAITKRLMARPLGAPASSVTGPYSGYSLQGQSGIQVVLPEQGRVLGRATLLSPTEVWAQTELEPVLVSRERTLRIGLEVGGTTLGPFLGEARWSGAGGVTGSALGIQLVDISREQGGQILSLLEDALRQGSAAPVASPLPVQEEISSAERIQSILTAISAMANKGVLRRPGQLVRISLERVDAEQGLLHWRSAEPDTGWGESPYELELVGYNSAYRMRLEAPVAQGEYLVTPLPERLWRVRHRWHRRLPAPAGLRARFEHPLWKELGQREREVVDFSFSGLGLLVDAEDLVFPGLFLPLELESAAGERISLRGEVRYVSFASRAGRRVCGLEVRPSTERDEVPWMRFVSQSLCPSTRTSETMLEPLWDLYAASGYFNLAGKTAGHFEELRRKFIDLGTRAGELPQLFCQTVWPSERGVEASVSSLKAYRHSWLLHQLGRRPGKSANAPQVPGQILRDIYVRALEHPQGDPEFRWMVSYIESTVPWVYRTHVRFAQRMQASGQSLLMDLRMMDVECSEPSGVSAGNLDIGPASMGEKCLLARELARTRPAGYVEALDFTPDRLEMDGVSRAWQGSGLERERRILVARRQGLPLAALVLELGHPGTNLFRLLDSARLFPLSPQGRQAYVALLDEARRWFALKGRSAFVYLCEDDGAYAQEARLHDDPSTQPCLWVISASQIPDFLEHIQEQSLGRSPSSRAAKE</sequence>